<feature type="repeat" description="WD" evidence="5">
    <location>
        <begin position="100"/>
        <end position="142"/>
    </location>
</feature>
<keyword evidence="3" id="KW-0677">Repeat</keyword>
<feature type="repeat" description="WD" evidence="5">
    <location>
        <begin position="189"/>
        <end position="220"/>
    </location>
</feature>
<sequence length="749" mass="83897">MGYTEKCIAFKQSDPLDALCTNKERTMVAVAGRVVMKVFSIHEDRPEFELIARKVNQNSYFTSLSWSKFKGNLIASSLLNGAVLLWDIENSQRANPEQQYKAHRKSANKVCFSEFNENYLLSCSKDTTINLYDIRSSEPTTSFSNKDTPVRDVQFCIESNNQDKFVTADDNGTVKFWDIRRPDRVLNLIIAHTGQVSSVALRPSNLIATAGRDKFIRIWDWSDHNPKTPEYFVEQWQQSLGYHGVQTILGIWLVARTFNAHTETVTDMSWPRGIAAQQNKSVPGQPIIPTDRFISCGRDGRLILHFMEHGFRPMKYANSVALAYNSPCDGLIVSIPPLPRRSANPDLSDPLGERSRMLSSTPLLLFKIQTGGGSVDELCEYNAEVADDIGQEQIAYSWRMIALLCSGTDLGSVRPQFSTRNGFKRTISQGNLDQNKENETNNRSNSMSDGNEDEAAATTLISGSLSQGYQNAFATSNDFFFGEGELNLYGMSGDDSHILSASRQSINITSDLSKIKDEAFDVKNNGRNADPTRAGHHREDSLAEEDVDETEFFSDGDQMSNSSSSSTQDEIEINGGANLSIAWDPLPRIKSILDYFSQMGDVQSCAAMCLVFGDKVVDSKLIKTNQAELWFYEYLELLERLQLWNAAAAFIKVCFRSRISELSNQGTYVKVLCTNCKAHMVSSAMPCKECNKSISYRCCICESRMKGVWSGCSECGHGGHIECMRQWFTEFDFCPFLGCGHGCQRKPKR</sequence>
<evidence type="ECO:0000256" key="3">
    <source>
        <dbReference type="ARBA" id="ARBA00022737"/>
    </source>
</evidence>
<feature type="region of interest" description="Disordered" evidence="6">
    <location>
        <begin position="429"/>
        <end position="454"/>
    </location>
</feature>
<comment type="similarity">
    <text evidence="1">Belongs to the WD repeat WDR24 family.</text>
</comment>
<dbReference type="InterPro" id="IPR001680">
    <property type="entry name" value="WD40_rpt"/>
</dbReference>
<dbReference type="WBParaSite" id="jg14103.2">
    <property type="protein sequence ID" value="jg14103.2"/>
    <property type="gene ID" value="jg14103"/>
</dbReference>
<evidence type="ECO:0000256" key="6">
    <source>
        <dbReference type="SAM" id="MobiDB-lite"/>
    </source>
</evidence>
<dbReference type="InterPro" id="IPR036322">
    <property type="entry name" value="WD40_repeat_dom_sf"/>
</dbReference>
<dbReference type="Pfam" id="PF00400">
    <property type="entry name" value="WD40"/>
    <property type="match status" value="3"/>
</dbReference>
<dbReference type="AlphaFoldDB" id="A0A915CZ35"/>
<dbReference type="Gene3D" id="2.130.10.10">
    <property type="entry name" value="YVTN repeat-like/Quinoprotein amine dehydrogenase"/>
    <property type="match status" value="1"/>
</dbReference>
<dbReference type="GO" id="GO:0005774">
    <property type="term" value="C:vacuolar membrane"/>
    <property type="evidence" value="ECO:0007669"/>
    <property type="project" value="TreeGrafter"/>
</dbReference>
<keyword evidence="8" id="KW-1185">Reference proteome</keyword>
<dbReference type="PROSITE" id="PS50294">
    <property type="entry name" value="WD_REPEATS_REGION"/>
    <property type="match status" value="1"/>
</dbReference>
<reference evidence="9 10" key="1">
    <citation type="submission" date="2022-11" db="UniProtKB">
        <authorList>
            <consortium name="WormBaseParasite"/>
        </authorList>
    </citation>
    <scope>IDENTIFICATION</scope>
</reference>
<organism evidence="8 9">
    <name type="scientific">Ditylenchus dipsaci</name>
    <dbReference type="NCBI Taxonomy" id="166011"/>
    <lineage>
        <taxon>Eukaryota</taxon>
        <taxon>Metazoa</taxon>
        <taxon>Ecdysozoa</taxon>
        <taxon>Nematoda</taxon>
        <taxon>Chromadorea</taxon>
        <taxon>Rhabditida</taxon>
        <taxon>Tylenchina</taxon>
        <taxon>Tylenchomorpha</taxon>
        <taxon>Sphaerularioidea</taxon>
        <taxon>Anguinidae</taxon>
        <taxon>Anguininae</taxon>
        <taxon>Ditylenchus</taxon>
    </lineage>
</organism>
<evidence type="ECO:0000313" key="8">
    <source>
        <dbReference type="Proteomes" id="UP000887574"/>
    </source>
</evidence>
<dbReference type="GO" id="GO:0061700">
    <property type="term" value="C:GATOR2 complex"/>
    <property type="evidence" value="ECO:0007669"/>
    <property type="project" value="TreeGrafter"/>
</dbReference>
<dbReference type="PROSITE" id="PS50082">
    <property type="entry name" value="WD_REPEATS_2"/>
    <property type="match status" value="2"/>
</dbReference>
<dbReference type="GO" id="GO:0016239">
    <property type="term" value="P:positive regulation of macroautophagy"/>
    <property type="evidence" value="ECO:0007669"/>
    <property type="project" value="TreeGrafter"/>
</dbReference>
<evidence type="ECO:0000256" key="1">
    <source>
        <dbReference type="ARBA" id="ARBA00008134"/>
    </source>
</evidence>
<dbReference type="InterPro" id="IPR037590">
    <property type="entry name" value="WDR24"/>
</dbReference>
<dbReference type="SMART" id="SM00320">
    <property type="entry name" value="WD40"/>
    <property type="match status" value="5"/>
</dbReference>
<dbReference type="Proteomes" id="UP000887574">
    <property type="component" value="Unplaced"/>
</dbReference>
<evidence type="ECO:0000259" key="7">
    <source>
        <dbReference type="Pfam" id="PF17120"/>
    </source>
</evidence>
<evidence type="ECO:0000313" key="10">
    <source>
        <dbReference type="WBParaSite" id="jg14103.2"/>
    </source>
</evidence>
<protein>
    <recommendedName>
        <fullName evidence="4">GATOR2 complex protein WDR24</fullName>
    </recommendedName>
</protein>
<dbReference type="PANTHER" id="PTHR46200:SF1">
    <property type="entry name" value="GATOR COMPLEX PROTEIN WDR24"/>
    <property type="match status" value="1"/>
</dbReference>
<dbReference type="GO" id="GO:0005829">
    <property type="term" value="C:cytosol"/>
    <property type="evidence" value="ECO:0007669"/>
    <property type="project" value="TreeGrafter"/>
</dbReference>
<dbReference type="GO" id="GO:1904263">
    <property type="term" value="P:positive regulation of TORC1 signaling"/>
    <property type="evidence" value="ECO:0007669"/>
    <property type="project" value="TreeGrafter"/>
</dbReference>
<dbReference type="Pfam" id="PF17120">
    <property type="entry name" value="zf-RING_16"/>
    <property type="match status" value="1"/>
</dbReference>
<dbReference type="PANTHER" id="PTHR46200">
    <property type="entry name" value="GATOR COMPLEX PROTEIN WDR24"/>
    <property type="match status" value="1"/>
</dbReference>
<evidence type="ECO:0000256" key="5">
    <source>
        <dbReference type="PROSITE-ProRule" id="PRU00221"/>
    </source>
</evidence>
<dbReference type="InterPro" id="IPR015943">
    <property type="entry name" value="WD40/YVTN_repeat-like_dom_sf"/>
</dbReference>
<proteinExistence type="inferred from homology"/>
<evidence type="ECO:0000256" key="4">
    <source>
        <dbReference type="ARBA" id="ARBA00040269"/>
    </source>
</evidence>
<dbReference type="InterPro" id="IPR049566">
    <property type="entry name" value="WDR59_RTC1-like_RING_Znf"/>
</dbReference>
<feature type="region of interest" description="Disordered" evidence="6">
    <location>
        <begin position="523"/>
        <end position="546"/>
    </location>
</feature>
<dbReference type="WBParaSite" id="jg14103.1">
    <property type="protein sequence ID" value="jg14103.1"/>
    <property type="gene ID" value="jg14103"/>
</dbReference>
<feature type="domain" description="WDR59/RTC1-like RING zinc finger" evidence="7">
    <location>
        <begin position="695"/>
        <end position="746"/>
    </location>
</feature>
<keyword evidence="2 5" id="KW-0853">WD repeat</keyword>
<dbReference type="SUPFAM" id="SSF50978">
    <property type="entry name" value="WD40 repeat-like"/>
    <property type="match status" value="1"/>
</dbReference>
<name>A0A915CZ35_9BILA</name>
<accession>A0A915CZ35</accession>
<evidence type="ECO:0000256" key="2">
    <source>
        <dbReference type="ARBA" id="ARBA00022574"/>
    </source>
</evidence>
<evidence type="ECO:0000313" key="9">
    <source>
        <dbReference type="WBParaSite" id="jg14103.1"/>
    </source>
</evidence>